<dbReference type="GO" id="GO:0008199">
    <property type="term" value="F:ferric iron binding"/>
    <property type="evidence" value="ECO:0007669"/>
    <property type="project" value="InterPro"/>
</dbReference>
<gene>
    <name evidence="6" type="ORF">LCGC14_1936150</name>
</gene>
<evidence type="ECO:0000259" key="5">
    <source>
        <dbReference type="PROSITE" id="PS50905"/>
    </source>
</evidence>
<reference evidence="6" key="1">
    <citation type="journal article" date="2015" name="Nature">
        <title>Complex archaea that bridge the gap between prokaryotes and eukaryotes.</title>
        <authorList>
            <person name="Spang A."/>
            <person name="Saw J.H."/>
            <person name="Jorgensen S.L."/>
            <person name="Zaremba-Niedzwiedzka K."/>
            <person name="Martijn J."/>
            <person name="Lind A.E."/>
            <person name="van Eijk R."/>
            <person name="Schleper C."/>
            <person name="Guy L."/>
            <person name="Ettema T.J."/>
        </authorList>
    </citation>
    <scope>NUCLEOTIDE SEQUENCE</scope>
</reference>
<dbReference type="PROSITE" id="PS50905">
    <property type="entry name" value="FERRITIN_LIKE"/>
    <property type="match status" value="1"/>
</dbReference>
<evidence type="ECO:0000256" key="1">
    <source>
        <dbReference type="ARBA" id="ARBA00022434"/>
    </source>
</evidence>
<dbReference type="InterPro" id="IPR008331">
    <property type="entry name" value="Ferritin_DPS_dom"/>
</dbReference>
<dbReference type="InterPro" id="IPR002024">
    <property type="entry name" value="Bacterioferritin"/>
</dbReference>
<dbReference type="PRINTS" id="PR00601">
    <property type="entry name" value="BACFERRITIN"/>
</dbReference>
<keyword evidence="1" id="KW-0409">Iron storage</keyword>
<sequence>MGKEKIIEILNKVRVEELTAIMQYLQHHYLAKGINSPTVAGLFKEQSITEMKHAYALAERITALGGVPTTKIDKINVPEKLEDMIRVNYEVEKTAIEDFKGYIKEVSEDITTTRMLEDILADEEDHADELRKLLEK</sequence>
<evidence type="ECO:0000256" key="2">
    <source>
        <dbReference type="ARBA" id="ARBA00022617"/>
    </source>
</evidence>
<dbReference type="InterPro" id="IPR009040">
    <property type="entry name" value="Ferritin-like_diiron"/>
</dbReference>
<dbReference type="SMR" id="A0A0F9I089"/>
<dbReference type="GO" id="GO:0005829">
    <property type="term" value="C:cytosol"/>
    <property type="evidence" value="ECO:0007669"/>
    <property type="project" value="TreeGrafter"/>
</dbReference>
<keyword evidence="3" id="KW-0479">Metal-binding</keyword>
<protein>
    <recommendedName>
        <fullName evidence="5">Ferritin-like diiron domain-containing protein</fullName>
    </recommendedName>
</protein>
<dbReference type="Pfam" id="PF00210">
    <property type="entry name" value="Ferritin"/>
    <property type="match status" value="1"/>
</dbReference>
<dbReference type="PANTHER" id="PTHR30295:SF0">
    <property type="entry name" value="BACTERIOFERRITIN"/>
    <property type="match status" value="1"/>
</dbReference>
<organism evidence="6">
    <name type="scientific">marine sediment metagenome</name>
    <dbReference type="NCBI Taxonomy" id="412755"/>
    <lineage>
        <taxon>unclassified sequences</taxon>
        <taxon>metagenomes</taxon>
        <taxon>ecological metagenomes</taxon>
    </lineage>
</organism>
<dbReference type="EMBL" id="LAZR01020872">
    <property type="protein sequence ID" value="KKL87295.1"/>
    <property type="molecule type" value="Genomic_DNA"/>
</dbReference>
<dbReference type="GO" id="GO:0006826">
    <property type="term" value="P:iron ion transport"/>
    <property type="evidence" value="ECO:0007669"/>
    <property type="project" value="InterPro"/>
</dbReference>
<dbReference type="SUPFAM" id="SSF47240">
    <property type="entry name" value="Ferritin-like"/>
    <property type="match status" value="1"/>
</dbReference>
<evidence type="ECO:0000256" key="3">
    <source>
        <dbReference type="ARBA" id="ARBA00022723"/>
    </source>
</evidence>
<keyword evidence="2" id="KW-0349">Heme</keyword>
<comment type="caution">
    <text evidence="6">The sequence shown here is derived from an EMBL/GenBank/DDBJ whole genome shotgun (WGS) entry which is preliminary data.</text>
</comment>
<dbReference type="PIRSF" id="PIRSF002560">
    <property type="entry name" value="Bacterioferritin"/>
    <property type="match status" value="1"/>
</dbReference>
<accession>A0A0F9I089</accession>
<dbReference type="InterPro" id="IPR012347">
    <property type="entry name" value="Ferritin-like"/>
</dbReference>
<dbReference type="GO" id="GO:0006879">
    <property type="term" value="P:intracellular iron ion homeostasis"/>
    <property type="evidence" value="ECO:0007669"/>
    <property type="project" value="UniProtKB-KW"/>
</dbReference>
<dbReference type="GO" id="GO:0004322">
    <property type="term" value="F:ferroxidase activity"/>
    <property type="evidence" value="ECO:0007669"/>
    <property type="project" value="TreeGrafter"/>
</dbReference>
<dbReference type="PANTHER" id="PTHR30295">
    <property type="entry name" value="BACTERIOFERRITIN"/>
    <property type="match status" value="1"/>
</dbReference>
<evidence type="ECO:0000256" key="4">
    <source>
        <dbReference type="ARBA" id="ARBA00023004"/>
    </source>
</evidence>
<proteinExistence type="predicted"/>
<feature type="domain" description="Ferritin-like diiron" evidence="5">
    <location>
        <begin position="1"/>
        <end position="136"/>
    </location>
</feature>
<keyword evidence="4" id="KW-0408">Iron</keyword>
<dbReference type="AlphaFoldDB" id="A0A0F9I089"/>
<evidence type="ECO:0000313" key="6">
    <source>
        <dbReference type="EMBL" id="KKL87295.1"/>
    </source>
</evidence>
<dbReference type="GO" id="GO:0020037">
    <property type="term" value="F:heme binding"/>
    <property type="evidence" value="ECO:0007669"/>
    <property type="project" value="TreeGrafter"/>
</dbReference>
<dbReference type="Gene3D" id="1.20.1260.10">
    <property type="match status" value="1"/>
</dbReference>
<name>A0A0F9I089_9ZZZZ</name>
<dbReference type="InterPro" id="IPR009078">
    <property type="entry name" value="Ferritin-like_SF"/>
</dbReference>